<proteinExistence type="predicted"/>
<comment type="caution">
    <text evidence="2">The sequence shown here is derived from an EMBL/GenBank/DDBJ whole genome shotgun (WGS) entry which is preliminary data.</text>
</comment>
<evidence type="ECO:0000256" key="1">
    <source>
        <dbReference type="SAM" id="MobiDB-lite"/>
    </source>
</evidence>
<evidence type="ECO:0000313" key="2">
    <source>
        <dbReference type="EMBL" id="KAL3286791.1"/>
    </source>
</evidence>
<dbReference type="EMBL" id="JABFTP020000185">
    <property type="protein sequence ID" value="KAL3286791.1"/>
    <property type="molecule type" value="Genomic_DNA"/>
</dbReference>
<evidence type="ECO:0000313" key="3">
    <source>
        <dbReference type="Proteomes" id="UP001516400"/>
    </source>
</evidence>
<dbReference type="AlphaFoldDB" id="A0ABD2P7U8"/>
<name>A0ABD2P7U8_9CUCU</name>
<sequence length="171" mass="19988">MISKNLQNIRQRLPQHSHLVRNVVYVEIRLIRCMLKVLFVGFTVFFSPIKTLEARTIFEIPTTTKDPVIKNPFIPIPQPKQREKDGSQSSEDNSEEIPYDTNMQNTQSLESIRFRSDKHHLEEIENTEMKLSIDETGNESMKQFVTVCTNSFAHVKWNNLFTCIWQGFEAI</sequence>
<reference evidence="2 3" key="1">
    <citation type="journal article" date="2021" name="BMC Biol.">
        <title>Horizontally acquired antibacterial genes associated with adaptive radiation of ladybird beetles.</title>
        <authorList>
            <person name="Li H.S."/>
            <person name="Tang X.F."/>
            <person name="Huang Y.H."/>
            <person name="Xu Z.Y."/>
            <person name="Chen M.L."/>
            <person name="Du X.Y."/>
            <person name="Qiu B.Y."/>
            <person name="Chen P.T."/>
            <person name="Zhang W."/>
            <person name="Slipinski A."/>
            <person name="Escalona H.E."/>
            <person name="Waterhouse R.M."/>
            <person name="Zwick A."/>
            <person name="Pang H."/>
        </authorList>
    </citation>
    <scope>NUCLEOTIDE SEQUENCE [LARGE SCALE GENOMIC DNA]</scope>
    <source>
        <strain evidence="2">SYSU2018</strain>
    </source>
</reference>
<accession>A0ABD2P7U8</accession>
<dbReference type="Proteomes" id="UP001516400">
    <property type="component" value="Unassembled WGS sequence"/>
</dbReference>
<organism evidence="2 3">
    <name type="scientific">Cryptolaemus montrouzieri</name>
    <dbReference type="NCBI Taxonomy" id="559131"/>
    <lineage>
        <taxon>Eukaryota</taxon>
        <taxon>Metazoa</taxon>
        <taxon>Ecdysozoa</taxon>
        <taxon>Arthropoda</taxon>
        <taxon>Hexapoda</taxon>
        <taxon>Insecta</taxon>
        <taxon>Pterygota</taxon>
        <taxon>Neoptera</taxon>
        <taxon>Endopterygota</taxon>
        <taxon>Coleoptera</taxon>
        <taxon>Polyphaga</taxon>
        <taxon>Cucujiformia</taxon>
        <taxon>Coccinelloidea</taxon>
        <taxon>Coccinellidae</taxon>
        <taxon>Scymninae</taxon>
        <taxon>Scymnini</taxon>
        <taxon>Cryptolaemus</taxon>
    </lineage>
</organism>
<keyword evidence="3" id="KW-1185">Reference proteome</keyword>
<protein>
    <submittedName>
        <fullName evidence="2">Uncharacterized protein</fullName>
    </submittedName>
</protein>
<gene>
    <name evidence="2" type="ORF">HHI36_001285</name>
</gene>
<feature type="region of interest" description="Disordered" evidence="1">
    <location>
        <begin position="69"/>
        <end position="99"/>
    </location>
</feature>